<comment type="subcellular location">
    <subcellularLocation>
        <location evidence="1">Plastid</location>
        <location evidence="1">Chloroplast</location>
    </subcellularLocation>
</comment>
<dbReference type="InterPro" id="IPR038860">
    <property type="entry name" value="YCF72"/>
</dbReference>
<dbReference type="Proteomes" id="UP000701853">
    <property type="component" value="Chromosome 7"/>
</dbReference>
<evidence type="ECO:0000313" key="6">
    <source>
        <dbReference type="EMBL" id="KAG8488915.1"/>
    </source>
</evidence>
<evidence type="ECO:0000313" key="7">
    <source>
        <dbReference type="Proteomes" id="UP000701853"/>
    </source>
</evidence>
<evidence type="ECO:0000256" key="4">
    <source>
        <dbReference type="ARBA" id="ARBA00022528"/>
    </source>
</evidence>
<sequence length="125" mass="13758">MQVENPSKPCNVCMFFSIMDNDSMADHGGYNGRCSRLNNPKGLWVFFLLIGSLPSPPLWGWSIGFITTSLTMGCLPNQHLFAPTFPTCSTFAEQLLDIKRTSLEGNFNVADLPSLAINFATCCSK</sequence>
<evidence type="ECO:0000256" key="3">
    <source>
        <dbReference type="ARBA" id="ARBA00021519"/>
    </source>
</evidence>
<dbReference type="PANTHER" id="PTHR37377">
    <property type="entry name" value="RIBULOSE BISPHOSPHATE CARBOXYLASE LARGE CHAIN"/>
    <property type="match status" value="1"/>
</dbReference>
<accession>A0A8J6D0E5</accession>
<keyword evidence="7" id="KW-1185">Reference proteome</keyword>
<dbReference type="EMBL" id="JAHUZN010000007">
    <property type="protein sequence ID" value="KAG8488915.1"/>
    <property type="molecule type" value="Genomic_DNA"/>
</dbReference>
<evidence type="ECO:0000256" key="2">
    <source>
        <dbReference type="ARBA" id="ARBA00009599"/>
    </source>
</evidence>
<gene>
    <name evidence="6" type="ORF">CXB51_016858</name>
</gene>
<dbReference type="GO" id="GO:0009507">
    <property type="term" value="C:chloroplast"/>
    <property type="evidence" value="ECO:0007669"/>
    <property type="project" value="UniProtKB-SubCell"/>
</dbReference>
<organism evidence="6 7">
    <name type="scientific">Gossypium anomalum</name>
    <dbReference type="NCBI Taxonomy" id="47600"/>
    <lineage>
        <taxon>Eukaryota</taxon>
        <taxon>Viridiplantae</taxon>
        <taxon>Streptophyta</taxon>
        <taxon>Embryophyta</taxon>
        <taxon>Tracheophyta</taxon>
        <taxon>Spermatophyta</taxon>
        <taxon>Magnoliopsida</taxon>
        <taxon>eudicotyledons</taxon>
        <taxon>Gunneridae</taxon>
        <taxon>Pentapetalae</taxon>
        <taxon>rosids</taxon>
        <taxon>malvids</taxon>
        <taxon>Malvales</taxon>
        <taxon>Malvaceae</taxon>
        <taxon>Malvoideae</taxon>
        <taxon>Gossypium</taxon>
    </lineage>
</organism>
<reference evidence="6 7" key="1">
    <citation type="journal article" date="2021" name="bioRxiv">
        <title>The Gossypium anomalum genome as a resource for cotton improvement and evolutionary analysis of hybrid incompatibility.</title>
        <authorList>
            <person name="Grover C.E."/>
            <person name="Yuan D."/>
            <person name="Arick M.A."/>
            <person name="Miller E.R."/>
            <person name="Hu G."/>
            <person name="Peterson D.G."/>
            <person name="Wendel J.F."/>
            <person name="Udall J.A."/>
        </authorList>
    </citation>
    <scope>NUCLEOTIDE SEQUENCE [LARGE SCALE GENOMIC DNA]</scope>
    <source>
        <strain evidence="6">JFW-Udall</strain>
        <tissue evidence="6">Leaf</tissue>
    </source>
</reference>
<evidence type="ECO:0000256" key="5">
    <source>
        <dbReference type="ARBA" id="ARBA00022640"/>
    </source>
</evidence>
<protein>
    <recommendedName>
        <fullName evidence="3">Uncharacterized protein ycf72</fullName>
    </recommendedName>
</protein>
<name>A0A8J6D0E5_9ROSI</name>
<keyword evidence="5" id="KW-0934">Plastid</keyword>
<dbReference type="OrthoDB" id="1001857at2759"/>
<proteinExistence type="inferred from homology"/>
<keyword evidence="4" id="KW-0150">Chloroplast</keyword>
<comment type="caution">
    <text evidence="6">The sequence shown here is derived from an EMBL/GenBank/DDBJ whole genome shotgun (WGS) entry which is preliminary data.</text>
</comment>
<dbReference type="PANTHER" id="PTHR37377:SF2">
    <property type="entry name" value="SMALL RIBOSOMAL SUBUNIT PROTEIN US2C"/>
    <property type="match status" value="1"/>
</dbReference>
<evidence type="ECO:0000256" key="1">
    <source>
        <dbReference type="ARBA" id="ARBA00004229"/>
    </source>
</evidence>
<dbReference type="AlphaFoldDB" id="A0A8J6D0E5"/>
<comment type="similarity">
    <text evidence="2">Belongs to the ycf72 family.</text>
</comment>